<evidence type="ECO:0000256" key="4">
    <source>
        <dbReference type="ARBA" id="ARBA00022833"/>
    </source>
</evidence>
<dbReference type="PANTHER" id="PTHR24393:SF34">
    <property type="entry name" value="PR_SET DOMAIN 13"/>
    <property type="match status" value="1"/>
</dbReference>
<evidence type="ECO:0000313" key="12">
    <source>
        <dbReference type="Proteomes" id="UP000663880"/>
    </source>
</evidence>
<feature type="region of interest" description="Disordered" evidence="8">
    <location>
        <begin position="532"/>
        <end position="552"/>
    </location>
</feature>
<feature type="compositionally biased region" description="Acidic residues" evidence="8">
    <location>
        <begin position="778"/>
        <end position="791"/>
    </location>
</feature>
<dbReference type="PROSITE" id="PS51915">
    <property type="entry name" value="ZAD"/>
    <property type="match status" value="1"/>
</dbReference>
<feature type="compositionally biased region" description="Basic and acidic residues" evidence="8">
    <location>
        <begin position="831"/>
        <end position="867"/>
    </location>
</feature>
<evidence type="ECO:0000313" key="11">
    <source>
        <dbReference type="EMBL" id="CAF4883536.1"/>
    </source>
</evidence>
<dbReference type="SMART" id="SM00868">
    <property type="entry name" value="zf-AD"/>
    <property type="match status" value="1"/>
</dbReference>
<protein>
    <submittedName>
        <fullName evidence="11">Uncharacterized protein</fullName>
    </submittedName>
</protein>
<feature type="compositionally biased region" description="Polar residues" evidence="8">
    <location>
        <begin position="868"/>
        <end position="898"/>
    </location>
</feature>
<feature type="domain" description="C2H2-type" evidence="9">
    <location>
        <begin position="245"/>
        <end position="273"/>
    </location>
</feature>
<feature type="domain" description="C2H2-type" evidence="9">
    <location>
        <begin position="304"/>
        <end position="332"/>
    </location>
</feature>
<evidence type="ECO:0000256" key="3">
    <source>
        <dbReference type="ARBA" id="ARBA00022771"/>
    </source>
</evidence>
<evidence type="ECO:0000259" key="10">
    <source>
        <dbReference type="PROSITE" id="PS51915"/>
    </source>
</evidence>
<dbReference type="InterPro" id="IPR012934">
    <property type="entry name" value="Znf_AD"/>
</dbReference>
<evidence type="ECO:0000256" key="2">
    <source>
        <dbReference type="ARBA" id="ARBA00022737"/>
    </source>
</evidence>
<feature type="domain" description="C2H2-type" evidence="9">
    <location>
        <begin position="361"/>
        <end position="389"/>
    </location>
</feature>
<dbReference type="GO" id="GO:0001228">
    <property type="term" value="F:DNA-binding transcription activator activity, RNA polymerase II-specific"/>
    <property type="evidence" value="ECO:0007669"/>
    <property type="project" value="TreeGrafter"/>
</dbReference>
<dbReference type="PANTHER" id="PTHR24393">
    <property type="entry name" value="ZINC FINGER PROTEIN"/>
    <property type="match status" value="1"/>
</dbReference>
<feature type="domain" description="C2H2-type" evidence="9">
    <location>
        <begin position="217"/>
        <end position="244"/>
    </location>
</feature>
<feature type="domain" description="ZAD" evidence="10">
    <location>
        <begin position="12"/>
        <end position="90"/>
    </location>
</feature>
<feature type="domain" description="C2H2-type" evidence="9">
    <location>
        <begin position="188"/>
        <end position="216"/>
    </location>
</feature>
<feature type="binding site" evidence="7">
    <location>
        <position position="14"/>
    </location>
    <ligand>
        <name>Zn(2+)</name>
        <dbReference type="ChEBI" id="CHEBI:29105"/>
    </ligand>
</feature>
<keyword evidence="1 7" id="KW-0479">Metal-binding</keyword>
<evidence type="ECO:0000256" key="7">
    <source>
        <dbReference type="PROSITE-ProRule" id="PRU01263"/>
    </source>
</evidence>
<dbReference type="PROSITE" id="PS00028">
    <property type="entry name" value="ZINC_FINGER_C2H2_1"/>
    <property type="match status" value="10"/>
</dbReference>
<feature type="region of interest" description="Disordered" evidence="8">
    <location>
        <begin position="699"/>
        <end position="898"/>
    </location>
</feature>
<dbReference type="SMART" id="SM00355">
    <property type="entry name" value="ZnF_C2H2"/>
    <property type="match status" value="10"/>
</dbReference>
<dbReference type="Pfam" id="PF13894">
    <property type="entry name" value="zf-C2H2_4"/>
    <property type="match status" value="1"/>
</dbReference>
<dbReference type="Proteomes" id="UP000663880">
    <property type="component" value="Unassembled WGS sequence"/>
</dbReference>
<evidence type="ECO:0000256" key="8">
    <source>
        <dbReference type="SAM" id="MobiDB-lite"/>
    </source>
</evidence>
<evidence type="ECO:0000256" key="5">
    <source>
        <dbReference type="ARBA" id="ARBA00023242"/>
    </source>
</evidence>
<dbReference type="InterPro" id="IPR036236">
    <property type="entry name" value="Znf_C2H2_sf"/>
</dbReference>
<organism evidence="11 12">
    <name type="scientific">Pieris macdunnoughi</name>
    <dbReference type="NCBI Taxonomy" id="345717"/>
    <lineage>
        <taxon>Eukaryota</taxon>
        <taxon>Metazoa</taxon>
        <taxon>Ecdysozoa</taxon>
        <taxon>Arthropoda</taxon>
        <taxon>Hexapoda</taxon>
        <taxon>Insecta</taxon>
        <taxon>Pterygota</taxon>
        <taxon>Neoptera</taxon>
        <taxon>Endopterygota</taxon>
        <taxon>Lepidoptera</taxon>
        <taxon>Glossata</taxon>
        <taxon>Ditrysia</taxon>
        <taxon>Papilionoidea</taxon>
        <taxon>Pieridae</taxon>
        <taxon>Pierinae</taxon>
        <taxon>Pieris</taxon>
    </lineage>
</organism>
<dbReference type="GO" id="GO:0005634">
    <property type="term" value="C:nucleus"/>
    <property type="evidence" value="ECO:0007669"/>
    <property type="project" value="InterPro"/>
</dbReference>
<feature type="domain" description="C2H2-type" evidence="9">
    <location>
        <begin position="398"/>
        <end position="425"/>
    </location>
</feature>
<dbReference type="InterPro" id="IPR013087">
    <property type="entry name" value="Znf_C2H2_type"/>
</dbReference>
<keyword evidence="3 6" id="KW-0863">Zinc-finger</keyword>
<dbReference type="AlphaFoldDB" id="A0A821U1V6"/>
<evidence type="ECO:0000259" key="9">
    <source>
        <dbReference type="PROSITE" id="PS50157"/>
    </source>
</evidence>
<dbReference type="Gene3D" id="3.40.1800.20">
    <property type="match status" value="1"/>
</dbReference>
<feature type="domain" description="C2H2-type" evidence="9">
    <location>
        <begin position="453"/>
        <end position="481"/>
    </location>
</feature>
<feature type="binding site" evidence="7">
    <location>
        <position position="63"/>
    </location>
    <ligand>
        <name>Zn(2+)</name>
        <dbReference type="ChEBI" id="CHEBI:29105"/>
    </ligand>
</feature>
<feature type="domain" description="C2H2-type" evidence="9">
    <location>
        <begin position="333"/>
        <end position="360"/>
    </location>
</feature>
<dbReference type="FunFam" id="3.30.160.60:FF:000710">
    <property type="entry name" value="Zinc finger protein 768"/>
    <property type="match status" value="1"/>
</dbReference>
<proteinExistence type="predicted"/>
<feature type="binding site" evidence="7">
    <location>
        <position position="66"/>
    </location>
    <ligand>
        <name>Zn(2+)</name>
        <dbReference type="ChEBI" id="CHEBI:29105"/>
    </ligand>
</feature>
<dbReference type="SUPFAM" id="SSF57667">
    <property type="entry name" value="beta-beta-alpha zinc fingers"/>
    <property type="match status" value="6"/>
</dbReference>
<dbReference type="GO" id="GO:0008270">
    <property type="term" value="F:zinc ion binding"/>
    <property type="evidence" value="ECO:0007669"/>
    <property type="project" value="UniProtKB-UniRule"/>
</dbReference>
<dbReference type="PROSITE" id="PS50157">
    <property type="entry name" value="ZINC_FINGER_C2H2_2"/>
    <property type="match status" value="9"/>
</dbReference>
<feature type="binding site" evidence="7">
    <location>
        <position position="17"/>
    </location>
    <ligand>
        <name>Zn(2+)</name>
        <dbReference type="ChEBI" id="CHEBI:29105"/>
    </ligand>
</feature>
<feature type="compositionally biased region" description="Basic and acidic residues" evidence="8">
    <location>
        <begin position="699"/>
        <end position="739"/>
    </location>
</feature>
<keyword evidence="4 7" id="KW-0862">Zinc</keyword>
<keyword evidence="2" id="KW-0677">Repeat</keyword>
<dbReference type="OrthoDB" id="6077919at2759"/>
<feature type="domain" description="C2H2-type" evidence="9">
    <location>
        <begin position="274"/>
        <end position="301"/>
    </location>
</feature>
<gene>
    <name evidence="11" type="ORF">PMACD_LOCUS9823</name>
</gene>
<dbReference type="EMBL" id="CAJOBZ010000028">
    <property type="protein sequence ID" value="CAF4883536.1"/>
    <property type="molecule type" value="Genomic_DNA"/>
</dbReference>
<dbReference type="SUPFAM" id="SSF57716">
    <property type="entry name" value="Glucocorticoid receptor-like (DNA-binding domain)"/>
    <property type="match status" value="1"/>
</dbReference>
<dbReference type="Pfam" id="PF07776">
    <property type="entry name" value="zf-AD"/>
    <property type="match status" value="1"/>
</dbReference>
<keyword evidence="5" id="KW-0539">Nucleus</keyword>
<evidence type="ECO:0000256" key="1">
    <source>
        <dbReference type="ARBA" id="ARBA00022723"/>
    </source>
</evidence>
<dbReference type="GO" id="GO:0000978">
    <property type="term" value="F:RNA polymerase II cis-regulatory region sequence-specific DNA binding"/>
    <property type="evidence" value="ECO:0007669"/>
    <property type="project" value="TreeGrafter"/>
</dbReference>
<feature type="compositionally biased region" description="Basic and acidic residues" evidence="8">
    <location>
        <begin position="746"/>
        <end position="777"/>
    </location>
</feature>
<dbReference type="Gene3D" id="3.30.160.60">
    <property type="entry name" value="Classic Zinc Finger"/>
    <property type="match status" value="6"/>
</dbReference>
<reference evidence="11" key="1">
    <citation type="submission" date="2021-02" db="EMBL/GenBank/DDBJ databases">
        <authorList>
            <person name="Steward A R."/>
        </authorList>
    </citation>
    <scope>NUCLEOTIDE SEQUENCE</scope>
</reference>
<comment type="caution">
    <text evidence="11">The sequence shown here is derived from an EMBL/GenBank/DDBJ whole genome shotgun (WGS) entry which is preliminary data.</text>
</comment>
<evidence type="ECO:0000256" key="6">
    <source>
        <dbReference type="PROSITE-ProRule" id="PRU00042"/>
    </source>
</evidence>
<feature type="region of interest" description="Disordered" evidence="8">
    <location>
        <begin position="648"/>
        <end position="671"/>
    </location>
</feature>
<dbReference type="Pfam" id="PF00096">
    <property type="entry name" value="zf-C2H2"/>
    <property type="match status" value="3"/>
</dbReference>
<sequence>MESRKDTLTMAKMCRFCLTQTTPLKSLYSKNKTNKDALSLKFKVLSCLSYEVFPSDRMPTYICDRCKFFMNSFYEFKKICRQSEELVLKFIRNGKAFEPVTWPKALSKVYDSSKDVVNTIIEGGTTVQVSSLDTSESEDEDANVYNVQIGDDDEAKTTQVKIVTTDNIEKKAKKDTVETETRVAEGCWPCEECHRTYPLEQLLTLHKMRQHNRPKLVECDMCDSKFFSKSDLTIHQQRHSDETPFPCVACDLKFKRLILLKRHERLVHSDLPQHSCPSCPATFISVEELTSHQERHTKRAERSYVCDVCDKTFAVRSTLQRHIAVLHKREPQFNCEYCPERFGSVSKLSRHLRTHAGERPYPCKYCDKSFIKSQHYTRHLRVKHRDEMRTGQSPDELYRCEQCEETFANQDELIFHSAIHATQNLTCPLCQEKFDNVDDVTTHIKSHVNGVEFMCEYCELVFTTKEKYDNHLMLAHEDEVHITLGDEDSSMEVDGEDYEDDASINVKEDGDSMVIEIKKADADSLMMSEELQADEDEVKQDTNSEASETELPEQELVQIEATIEKITAKPSEEIIQSVAPLAEITRVKPNAGSDSQIIVARHVEEKRKVEVVETEPVKKVKAKAESTNSAGYTDKSLRLLEKELQDLKRTNARPDIGKSTPKIQELPKIRRTQVITSTPKLKLNEERKSFLVKSPAVERKTFEKRLTKENKEPQKDDKKEKDEEKREVEKKDKEVKEIPKSLVKNGSEKSDEVRRSSRPSRVKDYAKMVGDHLKGNSEEDSDSEEDDEEYIEGSLPEIKIKRRTSFKAKVQPVTSPSPGVTPTPRKRGRPRKDANKEVPEKIKKDDTTSNDAKEIEEKSNNGKKVDKSSTPTTPVKEQPTIEQKSPSSDVILSPTGQTLKKVPIKALPPGVKPMPLPMNARPQRELCEMQIGKKFVKVQKIVMTKSDVEAMAKQGLLEMKDGNMVLKPGIKLPTNTLNKEIKETPKRDKAAPTRCEIVE</sequence>
<accession>A0A821U1V6</accession>
<name>A0A821U1V6_9NEOP</name>
<feature type="compositionally biased region" description="Low complexity" evidence="8">
    <location>
        <begin position="812"/>
        <end position="823"/>
    </location>
</feature>
<keyword evidence="12" id="KW-1185">Reference proteome</keyword>